<name>A0ABV0LRQ8_9PSEU</name>
<gene>
    <name evidence="1" type="ORF">ABJI51_38340</name>
</gene>
<comment type="caution">
    <text evidence="1">The sequence shown here is derived from an EMBL/GenBank/DDBJ whole genome shotgun (WGS) entry which is preliminary data.</text>
</comment>
<proteinExistence type="predicted"/>
<evidence type="ECO:0000313" key="1">
    <source>
        <dbReference type="EMBL" id="MEQ0564971.1"/>
    </source>
</evidence>
<evidence type="ECO:0000313" key="2">
    <source>
        <dbReference type="Proteomes" id="UP001440984"/>
    </source>
</evidence>
<reference evidence="1 2" key="1">
    <citation type="submission" date="2024-05" db="EMBL/GenBank/DDBJ databases">
        <authorList>
            <person name="Zhao H."/>
            <person name="Xu Y."/>
            <person name="Lin S."/>
            <person name="Spain J.C."/>
            <person name="Zhou N.-Y."/>
        </authorList>
    </citation>
    <scope>NUCLEOTIDE SEQUENCE [LARGE SCALE GENOMIC DNA]</scope>
    <source>
        <strain evidence="1 2">NEAU-NG30</strain>
    </source>
</reference>
<sequence>MHRKAGTVDRDAAHRLDLAGHRRRNGVVPWIAYHGEDGRARLLAAAEAAGLPVAAELRVARWRVPAVVADPLGHPALLTLSPHLVLDGLQLAAHAVGAREAVVRLPADDRALPSVAAALTERADRVPVRVRPDEVTAALVCDTGTLAQLALAVLLGPHHYRAARTDFVAAG</sequence>
<dbReference type="Gene3D" id="3.40.50.11540">
    <property type="entry name" value="NADH-ubiquinone oxidoreductase 51kDa subunit"/>
    <property type="match status" value="1"/>
</dbReference>
<accession>A0ABV0LRQ8</accession>
<keyword evidence="2" id="KW-1185">Reference proteome</keyword>
<dbReference type="InterPro" id="IPR037225">
    <property type="entry name" value="Nuo51_FMN-bd_sf"/>
</dbReference>
<organism evidence="1 2">
    <name type="scientific">Amycolatopsis melonis</name>
    <dbReference type="NCBI Taxonomy" id="3156488"/>
    <lineage>
        <taxon>Bacteria</taxon>
        <taxon>Bacillati</taxon>
        <taxon>Actinomycetota</taxon>
        <taxon>Actinomycetes</taxon>
        <taxon>Pseudonocardiales</taxon>
        <taxon>Pseudonocardiaceae</taxon>
        <taxon>Amycolatopsis</taxon>
    </lineage>
</organism>
<dbReference type="EMBL" id="JBDZYD010000017">
    <property type="protein sequence ID" value="MEQ0564971.1"/>
    <property type="molecule type" value="Genomic_DNA"/>
</dbReference>
<dbReference type="Proteomes" id="UP001440984">
    <property type="component" value="Unassembled WGS sequence"/>
</dbReference>
<dbReference type="RefSeq" id="WP_348956059.1">
    <property type="nucleotide sequence ID" value="NZ_JBDZYD010000017.1"/>
</dbReference>
<protein>
    <submittedName>
        <fullName evidence="1">Uncharacterized protein</fullName>
    </submittedName>
</protein>